<accession>A0AA36IMI9</accession>
<feature type="region of interest" description="Disordered" evidence="1">
    <location>
        <begin position="1"/>
        <end position="21"/>
    </location>
</feature>
<sequence>MDQWPEAQPSLMTDEQSPVRELRKAREELQLLWRTTPLNRYFLPLSKAPPSPVQKFSGQHPPRCCPKAGASRSARLLVRWASVPSVPPSSPAFKGATDPKEEIYLEEFSPCRKQQRLRGGRSPQQKLTAEGKEFPFIPCTCCERKSPMPMLTKQALGGRATLAISQYAEARPEHRVHP</sequence>
<reference evidence="2" key="1">
    <citation type="submission" date="2023-08" db="EMBL/GenBank/DDBJ databases">
        <authorList>
            <person name="Chen Y."/>
            <person name="Shah S."/>
            <person name="Dougan E. K."/>
            <person name="Thang M."/>
            <person name="Chan C."/>
        </authorList>
    </citation>
    <scope>NUCLEOTIDE SEQUENCE</scope>
</reference>
<evidence type="ECO:0000313" key="2">
    <source>
        <dbReference type="EMBL" id="CAJ1390148.1"/>
    </source>
</evidence>
<organism evidence="2 3">
    <name type="scientific">Effrenium voratum</name>
    <dbReference type="NCBI Taxonomy" id="2562239"/>
    <lineage>
        <taxon>Eukaryota</taxon>
        <taxon>Sar</taxon>
        <taxon>Alveolata</taxon>
        <taxon>Dinophyceae</taxon>
        <taxon>Suessiales</taxon>
        <taxon>Symbiodiniaceae</taxon>
        <taxon>Effrenium</taxon>
    </lineage>
</organism>
<gene>
    <name evidence="2" type="ORF">EVOR1521_LOCUS15641</name>
</gene>
<dbReference type="AlphaFoldDB" id="A0AA36IMI9"/>
<comment type="caution">
    <text evidence="2">The sequence shown here is derived from an EMBL/GenBank/DDBJ whole genome shotgun (WGS) entry which is preliminary data.</text>
</comment>
<keyword evidence="3" id="KW-1185">Reference proteome</keyword>
<protein>
    <submittedName>
        <fullName evidence="2">Uncharacterized protein</fullName>
    </submittedName>
</protein>
<evidence type="ECO:0000313" key="3">
    <source>
        <dbReference type="Proteomes" id="UP001178507"/>
    </source>
</evidence>
<proteinExistence type="predicted"/>
<dbReference type="Proteomes" id="UP001178507">
    <property type="component" value="Unassembled WGS sequence"/>
</dbReference>
<name>A0AA36IMI9_9DINO</name>
<evidence type="ECO:0000256" key="1">
    <source>
        <dbReference type="SAM" id="MobiDB-lite"/>
    </source>
</evidence>
<dbReference type="EMBL" id="CAUJNA010002013">
    <property type="protein sequence ID" value="CAJ1390148.1"/>
    <property type="molecule type" value="Genomic_DNA"/>
</dbReference>